<evidence type="ECO:0000256" key="3">
    <source>
        <dbReference type="ARBA" id="ARBA00022691"/>
    </source>
</evidence>
<evidence type="ECO:0000256" key="4">
    <source>
        <dbReference type="ARBA" id="ARBA00022785"/>
    </source>
</evidence>
<dbReference type="Gene3D" id="3.40.1780.10">
    <property type="entry name" value="QueA-like"/>
    <property type="match status" value="1"/>
</dbReference>
<evidence type="ECO:0000313" key="5">
    <source>
        <dbReference type="EMBL" id="PIX68465.1"/>
    </source>
</evidence>
<dbReference type="SUPFAM" id="SSF111337">
    <property type="entry name" value="QueA-like"/>
    <property type="match status" value="1"/>
</dbReference>
<keyword evidence="2 5" id="KW-0808">Transferase</keyword>
<dbReference type="InterPro" id="IPR003699">
    <property type="entry name" value="QueA"/>
</dbReference>
<keyword evidence="1" id="KW-0963">Cytoplasm</keyword>
<dbReference type="AlphaFoldDB" id="A0A2M7LK63"/>
<name>A0A2M7LK63_9BACT</name>
<dbReference type="Proteomes" id="UP000228500">
    <property type="component" value="Unassembled WGS sequence"/>
</dbReference>
<evidence type="ECO:0000256" key="2">
    <source>
        <dbReference type="ARBA" id="ARBA00022679"/>
    </source>
</evidence>
<dbReference type="InterPro" id="IPR042118">
    <property type="entry name" value="QueA_dom1"/>
</dbReference>
<dbReference type="NCBIfam" id="NF001140">
    <property type="entry name" value="PRK00147.1"/>
    <property type="match status" value="1"/>
</dbReference>
<keyword evidence="4" id="KW-0671">Queuosine biosynthesis</keyword>
<keyword evidence="3" id="KW-0949">S-adenosyl-L-methionine</keyword>
<reference evidence="6" key="1">
    <citation type="submission" date="2017-09" db="EMBL/GenBank/DDBJ databases">
        <title>Depth-based differentiation of microbial function through sediment-hosted aquifers and enrichment of novel symbionts in the deep terrestrial subsurface.</title>
        <authorList>
            <person name="Probst A.J."/>
            <person name="Ladd B."/>
            <person name="Jarett J.K."/>
            <person name="Geller-Mcgrath D.E."/>
            <person name="Sieber C.M.K."/>
            <person name="Emerson J.B."/>
            <person name="Anantharaman K."/>
            <person name="Thomas B.C."/>
            <person name="Malmstrom R."/>
            <person name="Stieglmeier M."/>
            <person name="Klingl A."/>
            <person name="Woyke T."/>
            <person name="Ryan C.M."/>
            <person name="Banfield J.F."/>
        </authorList>
    </citation>
    <scope>NUCLEOTIDE SEQUENCE [LARGE SCALE GENOMIC DNA]</scope>
</reference>
<protein>
    <submittedName>
        <fullName evidence="5">tRNA preQ1(34) S-adenosylmethionine ribosyltransferase-isomerase QueA</fullName>
    </submittedName>
</protein>
<sequence length="397" mass="44982">MPTNLGGLQGIGRVDIWKKMKNNEINNKYWYNLPERLIAQEPANPRDSSKLLVYDTQKNELIIDSFFNLATYLPPSTALTLNDAKVVPARITLTKETGGKIVVLFLINEWISTKQGPIPCFLDRRGRVGDRLYFADKSFVTIQRQEEGLFYVTWAGEPNDLLNKLDSYGTMPIPPYIKHSPLSRDELLEKYQTVFAQKPGSSAAPTASLHFTPRVFENLEKKGIKKQYITLHVGLGTFAPLTSENLRTKTLHHETYEIQEDIVRCIDTSKRKEIDITAVGTTVVRTLESVALKIGDYRLDSRLSTKGQSPFGRRGNDTDSTNISLTGSTDLFISPPFEFKVINHLITNFHLPGSSLMMLVDAFLASKNAKMRILDLYEFAIKNELRFYSFGDVMFIL</sequence>
<dbReference type="NCBIfam" id="TIGR00113">
    <property type="entry name" value="queA"/>
    <property type="match status" value="1"/>
</dbReference>
<dbReference type="Gene3D" id="2.40.10.240">
    <property type="entry name" value="QueA-like"/>
    <property type="match status" value="1"/>
</dbReference>
<dbReference type="GO" id="GO:0051075">
    <property type="term" value="F:S-adenosylmethionine:tRNA ribosyltransferase-isomerase activity"/>
    <property type="evidence" value="ECO:0007669"/>
    <property type="project" value="TreeGrafter"/>
</dbReference>
<dbReference type="EMBL" id="PFJH01000131">
    <property type="protein sequence ID" value="PIX68465.1"/>
    <property type="molecule type" value="Genomic_DNA"/>
</dbReference>
<dbReference type="PANTHER" id="PTHR30307">
    <property type="entry name" value="S-ADENOSYLMETHIONINE:TRNA RIBOSYLTRANSFERASE-ISOMERASE"/>
    <property type="match status" value="1"/>
</dbReference>
<dbReference type="InterPro" id="IPR036100">
    <property type="entry name" value="QueA_sf"/>
</dbReference>
<dbReference type="InterPro" id="IPR042119">
    <property type="entry name" value="QueA_dom2"/>
</dbReference>
<dbReference type="PANTHER" id="PTHR30307:SF0">
    <property type="entry name" value="S-ADENOSYLMETHIONINE:TRNA RIBOSYLTRANSFERASE-ISOMERASE"/>
    <property type="match status" value="1"/>
</dbReference>
<keyword evidence="5" id="KW-0413">Isomerase</keyword>
<organism evidence="5 6">
    <name type="scientific">Candidatus Roizmanbacteria bacterium CG_4_10_14_3_um_filter_39_13</name>
    <dbReference type="NCBI Taxonomy" id="1974831"/>
    <lineage>
        <taxon>Bacteria</taxon>
        <taxon>Candidatus Roizmaniibacteriota</taxon>
    </lineage>
</organism>
<accession>A0A2M7LK63</accession>
<evidence type="ECO:0000313" key="6">
    <source>
        <dbReference type="Proteomes" id="UP000228500"/>
    </source>
</evidence>
<gene>
    <name evidence="5" type="ORF">COZ40_03105</name>
</gene>
<evidence type="ECO:0000256" key="1">
    <source>
        <dbReference type="ARBA" id="ARBA00022490"/>
    </source>
</evidence>
<proteinExistence type="predicted"/>
<comment type="caution">
    <text evidence="5">The sequence shown here is derived from an EMBL/GenBank/DDBJ whole genome shotgun (WGS) entry which is preliminary data.</text>
</comment>
<dbReference type="GO" id="GO:0008616">
    <property type="term" value="P:tRNA queuosine(34) biosynthetic process"/>
    <property type="evidence" value="ECO:0007669"/>
    <property type="project" value="UniProtKB-KW"/>
</dbReference>
<dbReference type="Pfam" id="PF02547">
    <property type="entry name" value="Queuosine_synth"/>
    <property type="match status" value="1"/>
</dbReference>